<keyword evidence="3" id="KW-0227">DNA damage</keyword>
<proteinExistence type="predicted"/>
<feature type="domain" description="Uracil-DNA glycosylase-like" evidence="8">
    <location>
        <begin position="34"/>
        <end position="195"/>
    </location>
</feature>
<sequence length="312" mass="35976">MPGFFTPDQISTTPVIPRCPSCGLRYKCNSPSMPYTGEGKRRVLIVAEAPGRDEDQEGTQLIGKSGKHLRRILAKLGVDLDRDCWKTNALTCWPGEGNPKPTDKQISYCRANLLRTIQELEPITIILLGGTAVKSLIGYVWKEAVGRIGRWVGWQIPDRRFNTWICPTWHPSYLLRQDDKVLELWFRRHLKAAFEKEGKPYVDTGLRYVPDVFIEHDPKTIVKLVDDFIWINKPLAFDYETTSIKPEGDWAEIVCCSFSDGEDTFAFPWQGEAIPAMGRLLRSKVPKIAWNLKMEDRWTRKEFGHPVRNWLW</sequence>
<comment type="caution">
    <text evidence="9">The sequence shown here is derived from an EMBL/GenBank/DDBJ whole genome shotgun (WGS) entry which is preliminary data.</text>
</comment>
<dbReference type="AlphaFoldDB" id="A0A0F8WEP9"/>
<dbReference type="SMART" id="SM00986">
    <property type="entry name" value="UDG"/>
    <property type="match status" value="1"/>
</dbReference>
<dbReference type="EMBL" id="LAZR01065538">
    <property type="protein sequence ID" value="KKK55342.1"/>
    <property type="molecule type" value="Genomic_DNA"/>
</dbReference>
<dbReference type="GO" id="GO:0006281">
    <property type="term" value="P:DNA repair"/>
    <property type="evidence" value="ECO:0007669"/>
    <property type="project" value="UniProtKB-KW"/>
</dbReference>
<dbReference type="GO" id="GO:0097506">
    <property type="term" value="F:deaminated base DNA N-glycosylase activity"/>
    <property type="evidence" value="ECO:0007669"/>
    <property type="project" value="UniProtKB-ARBA"/>
</dbReference>
<protein>
    <recommendedName>
        <fullName evidence="8">Uracil-DNA glycosylase-like domain-containing protein</fullName>
    </recommendedName>
</protein>
<keyword evidence="1" id="KW-0004">4Fe-4S</keyword>
<dbReference type="GO" id="GO:0046872">
    <property type="term" value="F:metal ion binding"/>
    <property type="evidence" value="ECO:0007669"/>
    <property type="project" value="UniProtKB-KW"/>
</dbReference>
<dbReference type="InterPro" id="IPR036397">
    <property type="entry name" value="RNaseH_sf"/>
</dbReference>
<dbReference type="PANTHER" id="PTHR33693:SF1">
    <property type="entry name" value="TYPE-4 URACIL-DNA GLYCOSYLASE"/>
    <property type="match status" value="1"/>
</dbReference>
<evidence type="ECO:0000256" key="3">
    <source>
        <dbReference type="ARBA" id="ARBA00022763"/>
    </source>
</evidence>
<evidence type="ECO:0000256" key="5">
    <source>
        <dbReference type="ARBA" id="ARBA00023004"/>
    </source>
</evidence>
<keyword evidence="2" id="KW-0479">Metal-binding</keyword>
<keyword evidence="5" id="KW-0408">Iron</keyword>
<evidence type="ECO:0000256" key="4">
    <source>
        <dbReference type="ARBA" id="ARBA00022801"/>
    </source>
</evidence>
<dbReference type="Pfam" id="PF03167">
    <property type="entry name" value="UDG"/>
    <property type="match status" value="1"/>
</dbReference>
<keyword evidence="7" id="KW-0234">DNA repair</keyword>
<dbReference type="SUPFAM" id="SSF52141">
    <property type="entry name" value="Uracil-DNA glycosylase-like"/>
    <property type="match status" value="1"/>
</dbReference>
<dbReference type="GO" id="GO:0051539">
    <property type="term" value="F:4 iron, 4 sulfur cluster binding"/>
    <property type="evidence" value="ECO:0007669"/>
    <property type="project" value="UniProtKB-KW"/>
</dbReference>
<reference evidence="9" key="1">
    <citation type="journal article" date="2015" name="Nature">
        <title>Complex archaea that bridge the gap between prokaryotes and eukaryotes.</title>
        <authorList>
            <person name="Spang A."/>
            <person name="Saw J.H."/>
            <person name="Jorgensen S.L."/>
            <person name="Zaremba-Niedzwiedzka K."/>
            <person name="Martijn J."/>
            <person name="Lind A.E."/>
            <person name="van Eijk R."/>
            <person name="Schleper C."/>
            <person name="Guy L."/>
            <person name="Ettema T.J."/>
        </authorList>
    </citation>
    <scope>NUCLEOTIDE SEQUENCE</scope>
</reference>
<evidence type="ECO:0000256" key="1">
    <source>
        <dbReference type="ARBA" id="ARBA00022485"/>
    </source>
</evidence>
<evidence type="ECO:0000256" key="2">
    <source>
        <dbReference type="ARBA" id="ARBA00022723"/>
    </source>
</evidence>
<dbReference type="InterPro" id="IPR005122">
    <property type="entry name" value="Uracil-DNA_glycosylase-like"/>
</dbReference>
<dbReference type="GO" id="GO:0003676">
    <property type="term" value="F:nucleic acid binding"/>
    <property type="evidence" value="ECO:0007669"/>
    <property type="project" value="InterPro"/>
</dbReference>
<dbReference type="Gene3D" id="3.30.420.10">
    <property type="entry name" value="Ribonuclease H-like superfamily/Ribonuclease H"/>
    <property type="match status" value="1"/>
</dbReference>
<dbReference type="InterPro" id="IPR036895">
    <property type="entry name" value="Uracil-DNA_glycosylase-like_sf"/>
</dbReference>
<dbReference type="PANTHER" id="PTHR33693">
    <property type="entry name" value="TYPE-5 URACIL-DNA GLYCOSYLASE"/>
    <property type="match status" value="1"/>
</dbReference>
<evidence type="ECO:0000259" key="8">
    <source>
        <dbReference type="SMART" id="SM00986"/>
    </source>
</evidence>
<dbReference type="Gene3D" id="3.40.470.10">
    <property type="entry name" value="Uracil-DNA glycosylase-like domain"/>
    <property type="match status" value="1"/>
</dbReference>
<organism evidence="9">
    <name type="scientific">marine sediment metagenome</name>
    <dbReference type="NCBI Taxonomy" id="412755"/>
    <lineage>
        <taxon>unclassified sequences</taxon>
        <taxon>metagenomes</taxon>
        <taxon>ecological metagenomes</taxon>
    </lineage>
</organism>
<name>A0A0F8WEP9_9ZZZZ</name>
<evidence type="ECO:0000313" key="9">
    <source>
        <dbReference type="EMBL" id="KKK55342.1"/>
    </source>
</evidence>
<keyword evidence="6" id="KW-0411">Iron-sulfur</keyword>
<gene>
    <name evidence="9" type="ORF">LCGC14_3075520</name>
</gene>
<evidence type="ECO:0000256" key="6">
    <source>
        <dbReference type="ARBA" id="ARBA00023014"/>
    </source>
</evidence>
<accession>A0A0F8WEP9</accession>
<dbReference type="SMART" id="SM00987">
    <property type="entry name" value="UreE_C"/>
    <property type="match status" value="1"/>
</dbReference>
<dbReference type="InterPro" id="IPR051536">
    <property type="entry name" value="UDG_Type-4/5"/>
</dbReference>
<feature type="non-terminal residue" evidence="9">
    <location>
        <position position="312"/>
    </location>
</feature>
<keyword evidence="4" id="KW-0378">Hydrolase</keyword>
<dbReference type="CDD" id="cd10030">
    <property type="entry name" value="UDG-F4_TTUDGA_SPO1dp_like"/>
    <property type="match status" value="1"/>
</dbReference>
<evidence type="ECO:0000256" key="7">
    <source>
        <dbReference type="ARBA" id="ARBA00023204"/>
    </source>
</evidence>